<dbReference type="InterPro" id="IPR035925">
    <property type="entry name" value="BSD_dom_sf"/>
</dbReference>
<dbReference type="Proteomes" id="UP001497480">
    <property type="component" value="Unassembled WGS sequence"/>
</dbReference>
<feature type="compositionally biased region" description="Pro residues" evidence="1">
    <location>
        <begin position="82"/>
        <end position="92"/>
    </location>
</feature>
<dbReference type="PANTHER" id="PTHR31923:SF4">
    <property type="entry name" value="BSD DOMAIN-CONTAINING PROTEIN"/>
    <property type="match status" value="1"/>
</dbReference>
<gene>
    <name evidence="3" type="ORF">LLUT_LOCUS12657</name>
</gene>
<comment type="caution">
    <text evidence="3">The sequence shown here is derived from an EMBL/GenBank/DDBJ whole genome shotgun (WGS) entry which is preliminary data.</text>
</comment>
<dbReference type="Pfam" id="PF03909">
    <property type="entry name" value="BSD"/>
    <property type="match status" value="1"/>
</dbReference>
<feature type="compositionally biased region" description="Low complexity" evidence="1">
    <location>
        <begin position="46"/>
        <end position="56"/>
    </location>
</feature>
<feature type="region of interest" description="Disordered" evidence="1">
    <location>
        <begin position="80"/>
        <end position="116"/>
    </location>
</feature>
<evidence type="ECO:0000256" key="1">
    <source>
        <dbReference type="SAM" id="MobiDB-lite"/>
    </source>
</evidence>
<feature type="domain" description="BSD" evidence="2">
    <location>
        <begin position="196"/>
        <end position="251"/>
    </location>
</feature>
<dbReference type="InterPro" id="IPR005607">
    <property type="entry name" value="BSD_dom"/>
</dbReference>
<dbReference type="SMART" id="SM00751">
    <property type="entry name" value="BSD"/>
    <property type="match status" value="1"/>
</dbReference>
<feature type="compositionally biased region" description="Acidic residues" evidence="1">
    <location>
        <begin position="405"/>
        <end position="422"/>
    </location>
</feature>
<feature type="compositionally biased region" description="Basic and acidic residues" evidence="1">
    <location>
        <begin position="275"/>
        <end position="286"/>
    </location>
</feature>
<dbReference type="EMBL" id="CAXHTB010000009">
    <property type="protein sequence ID" value="CAL0311597.1"/>
    <property type="molecule type" value="Genomic_DNA"/>
</dbReference>
<dbReference type="AlphaFoldDB" id="A0AAV1WQR5"/>
<sequence length="489" mass="53655">MSWLARTIANSLRLDEDEQELHNTDDNLKYPQNKSESEPVQFDPQSPSSSASTPTARGVKEDLSELTKSISRQLWGVASFLAPPPDSDPYPSKPSDSDRNSQSEPSDSNEINEDVVSGIRSDFEEISGRFRSGISKLSGNKAVSDFTKFASSFLQIGSDEGHGVDGVVGLTEEVLAFAGNIAMHPEIWLDFPHSVDPDSDDFDLSDPQQEHALAVERLVPSLAALRMELCPGYISDGCFWKIYFVLLHPRLNKSDADILSTPEILEARAMSSQALDKRSEEKKKTDLFPGGNVPSNEEEERFFVPNSAQFESAPLQSSTTEAAPSTVVSNVEMEKHPVQSTGTHIIDNSVAKAAPVNPTVEQSSSGLADRFLDESHETYEDDADDWLKEDTSEMVGSGGTLIPIDNDEDVSFSDLEEDDDDVPAVHKKTSSGSDSSTKDSRDWVQLSRSPSKDVNSVESRHADSEHSSARNSYTKDSNDWLNVDDVDVM</sequence>
<dbReference type="SUPFAM" id="SSF140383">
    <property type="entry name" value="BSD domain-like"/>
    <property type="match status" value="1"/>
</dbReference>
<feature type="region of interest" description="Disordered" evidence="1">
    <location>
        <begin position="377"/>
        <end position="489"/>
    </location>
</feature>
<evidence type="ECO:0000313" key="4">
    <source>
        <dbReference type="Proteomes" id="UP001497480"/>
    </source>
</evidence>
<dbReference type="Gene3D" id="1.10.3970.10">
    <property type="entry name" value="BSD domain"/>
    <property type="match status" value="1"/>
</dbReference>
<evidence type="ECO:0000259" key="2">
    <source>
        <dbReference type="PROSITE" id="PS50858"/>
    </source>
</evidence>
<name>A0AAV1WQR5_LUPLU</name>
<feature type="region of interest" description="Disordered" evidence="1">
    <location>
        <begin position="16"/>
        <end position="63"/>
    </location>
</feature>
<accession>A0AAV1WQR5</accession>
<feature type="compositionally biased region" description="Basic and acidic residues" evidence="1">
    <location>
        <begin position="458"/>
        <end position="468"/>
    </location>
</feature>
<organism evidence="3 4">
    <name type="scientific">Lupinus luteus</name>
    <name type="common">European yellow lupine</name>
    <dbReference type="NCBI Taxonomy" id="3873"/>
    <lineage>
        <taxon>Eukaryota</taxon>
        <taxon>Viridiplantae</taxon>
        <taxon>Streptophyta</taxon>
        <taxon>Embryophyta</taxon>
        <taxon>Tracheophyta</taxon>
        <taxon>Spermatophyta</taxon>
        <taxon>Magnoliopsida</taxon>
        <taxon>eudicotyledons</taxon>
        <taxon>Gunneridae</taxon>
        <taxon>Pentapetalae</taxon>
        <taxon>rosids</taxon>
        <taxon>fabids</taxon>
        <taxon>Fabales</taxon>
        <taxon>Fabaceae</taxon>
        <taxon>Papilionoideae</taxon>
        <taxon>50 kb inversion clade</taxon>
        <taxon>genistoids sensu lato</taxon>
        <taxon>core genistoids</taxon>
        <taxon>Genisteae</taxon>
        <taxon>Lupinus</taxon>
    </lineage>
</organism>
<evidence type="ECO:0000313" key="3">
    <source>
        <dbReference type="EMBL" id="CAL0311597.1"/>
    </source>
</evidence>
<dbReference type="PANTHER" id="PTHR31923">
    <property type="entry name" value="BSD DOMAIN-CONTAINING PROTEIN"/>
    <property type="match status" value="1"/>
</dbReference>
<protein>
    <recommendedName>
        <fullName evidence="2">BSD domain-containing protein</fullName>
    </recommendedName>
</protein>
<dbReference type="PROSITE" id="PS50858">
    <property type="entry name" value="BSD"/>
    <property type="match status" value="1"/>
</dbReference>
<feature type="region of interest" description="Disordered" evidence="1">
    <location>
        <begin position="272"/>
        <end position="299"/>
    </location>
</feature>
<keyword evidence="4" id="KW-1185">Reference proteome</keyword>
<feature type="compositionally biased region" description="Polar residues" evidence="1">
    <location>
        <begin position="446"/>
        <end position="457"/>
    </location>
</feature>
<reference evidence="3 4" key="1">
    <citation type="submission" date="2024-03" db="EMBL/GenBank/DDBJ databases">
        <authorList>
            <person name="Martinez-Hernandez J."/>
        </authorList>
    </citation>
    <scope>NUCLEOTIDE SEQUENCE [LARGE SCALE GENOMIC DNA]</scope>
</reference>
<proteinExistence type="predicted"/>